<proteinExistence type="predicted"/>
<dbReference type="InterPro" id="IPR028098">
    <property type="entry name" value="Glyco_trans_4-like_N"/>
</dbReference>
<dbReference type="Proteomes" id="UP000199475">
    <property type="component" value="Unassembled WGS sequence"/>
</dbReference>
<name>A0A1G9MJA1_9ACTN</name>
<sequence>MRIGLVCPYSLDVPGGVATHVLGLARWLAGEGHDPFVVAPGVDPVDAGVEVHLVGPAVGLRFNGSTANLALRRPQSRRAAELVRSAEVVHVHEPLTPGIAYAAGRAARRLVVTHHAHWSVPAWAGAALRRRARALGERTSIAVSPAAAVTARAATGVEPLVIPNAIELPPRRESRPAAPPVVLFVGRRDDPRKGFRVFEGVASELAAEARFVAVGPGRGSDASVETHGQLSAAELAGWLDSASVVVAPNLGGESFGLVLVEALAHGCALVASSLPAFREVVGDGPVVEWFPPGDVPAAASAVRSMLSHGRGGEAARDIARRFSWEAVGPSVLRCYRRALLG</sequence>
<keyword evidence="1 4" id="KW-0328">Glycosyltransferase</keyword>
<evidence type="ECO:0000256" key="1">
    <source>
        <dbReference type="ARBA" id="ARBA00022676"/>
    </source>
</evidence>
<evidence type="ECO:0000313" key="4">
    <source>
        <dbReference type="EMBL" id="SDL74214.1"/>
    </source>
</evidence>
<dbReference type="EMBL" id="FNGP01000005">
    <property type="protein sequence ID" value="SDL74214.1"/>
    <property type="molecule type" value="Genomic_DNA"/>
</dbReference>
<dbReference type="Pfam" id="PF13692">
    <property type="entry name" value="Glyco_trans_1_4"/>
    <property type="match status" value="1"/>
</dbReference>
<gene>
    <name evidence="4" type="ORF">SAMN04488242_2664</name>
</gene>
<evidence type="ECO:0000313" key="5">
    <source>
        <dbReference type="Proteomes" id="UP000199475"/>
    </source>
</evidence>
<dbReference type="PANTHER" id="PTHR12526:SF613">
    <property type="entry name" value="PHOSPHATIDYL-MYO-INOSITOL MANNOSYLTRANSFERASE"/>
    <property type="match status" value="1"/>
</dbReference>
<keyword evidence="2 4" id="KW-0808">Transferase</keyword>
<organism evidence="4 5">
    <name type="scientific">Tessaracoccus oleiagri</name>
    <dbReference type="NCBI Taxonomy" id="686624"/>
    <lineage>
        <taxon>Bacteria</taxon>
        <taxon>Bacillati</taxon>
        <taxon>Actinomycetota</taxon>
        <taxon>Actinomycetes</taxon>
        <taxon>Propionibacteriales</taxon>
        <taxon>Propionibacteriaceae</taxon>
        <taxon>Tessaracoccus</taxon>
    </lineage>
</organism>
<reference evidence="4 5" key="1">
    <citation type="submission" date="2016-10" db="EMBL/GenBank/DDBJ databases">
        <authorList>
            <person name="de Groot N.N."/>
        </authorList>
    </citation>
    <scope>NUCLEOTIDE SEQUENCE [LARGE SCALE GENOMIC DNA]</scope>
    <source>
        <strain evidence="4 5">CGMCC 1.9159</strain>
    </source>
</reference>
<dbReference type="OrthoDB" id="5240531at2"/>
<evidence type="ECO:0000256" key="2">
    <source>
        <dbReference type="ARBA" id="ARBA00022679"/>
    </source>
</evidence>
<dbReference type="CDD" id="cd03801">
    <property type="entry name" value="GT4_PimA-like"/>
    <property type="match status" value="1"/>
</dbReference>
<keyword evidence="5" id="KW-1185">Reference proteome</keyword>
<dbReference type="AlphaFoldDB" id="A0A1G9MJA1"/>
<dbReference type="PANTHER" id="PTHR12526">
    <property type="entry name" value="GLYCOSYLTRANSFERASE"/>
    <property type="match status" value="1"/>
</dbReference>
<dbReference type="Pfam" id="PF13439">
    <property type="entry name" value="Glyco_transf_4"/>
    <property type="match status" value="1"/>
</dbReference>
<evidence type="ECO:0000259" key="3">
    <source>
        <dbReference type="Pfam" id="PF13439"/>
    </source>
</evidence>
<accession>A0A1G9MJA1</accession>
<dbReference type="GO" id="GO:0016757">
    <property type="term" value="F:glycosyltransferase activity"/>
    <property type="evidence" value="ECO:0007669"/>
    <property type="project" value="UniProtKB-KW"/>
</dbReference>
<protein>
    <submittedName>
        <fullName evidence="4">Phosphatidylinositol alpha-mannosyltransferase</fullName>
    </submittedName>
</protein>
<dbReference type="Gene3D" id="3.40.50.2000">
    <property type="entry name" value="Glycogen Phosphorylase B"/>
    <property type="match status" value="2"/>
</dbReference>
<dbReference type="RefSeq" id="WP_093253107.1">
    <property type="nucleotide sequence ID" value="NZ_FNGP01000005.1"/>
</dbReference>
<dbReference type="STRING" id="686624.SAMN04488242_2664"/>
<feature type="domain" description="Glycosyltransferase subfamily 4-like N-terminal" evidence="3">
    <location>
        <begin position="14"/>
        <end position="167"/>
    </location>
</feature>
<dbReference type="SUPFAM" id="SSF53756">
    <property type="entry name" value="UDP-Glycosyltransferase/glycogen phosphorylase"/>
    <property type="match status" value="1"/>
</dbReference>